<keyword evidence="2" id="KW-0560">Oxidoreductase</keyword>
<sequence length="295" mass="31557">MLSAAKHLDASKRAWRWSVALLPAWQRAAVAVLRNTRDIANIWGYRVSQFPRALITGATRRVGAEIARQLHTDHELLLHARHSRADAETLAAQFNAMRAHSAQILTGELGDEPARARLADAVGTAPLDLLVFNASRYARSDLAAAPELRNAELRAFLEVNLVATWDLALRLRPLLAAAAHAHGDAAIVVILDVYAQRPLPGYEAYSISRAAGAMLVQTLARAFGSEGIRVNGVAPGTVLWAEGAQRGETDALLARGTALGHIGSPADVAQAVRYLASARYVTGSVLPVDGGRSTH</sequence>
<dbReference type="InterPro" id="IPR036291">
    <property type="entry name" value="NAD(P)-bd_dom_sf"/>
</dbReference>
<reference evidence="3" key="1">
    <citation type="submission" date="2013-08" db="EMBL/GenBank/DDBJ databases">
        <authorList>
            <person name="Mendez C."/>
            <person name="Richter M."/>
            <person name="Ferrer M."/>
            <person name="Sanchez J."/>
        </authorList>
    </citation>
    <scope>NUCLEOTIDE SEQUENCE</scope>
</reference>
<accession>T1AYV9</accession>
<dbReference type="PANTHER" id="PTHR43639">
    <property type="entry name" value="OXIDOREDUCTASE, SHORT-CHAIN DEHYDROGENASE/REDUCTASE FAMILY (AFU_ORTHOLOGUE AFUA_5G02870)"/>
    <property type="match status" value="1"/>
</dbReference>
<evidence type="ECO:0000313" key="3">
    <source>
        <dbReference type="EMBL" id="EQD61533.1"/>
    </source>
</evidence>
<dbReference type="Gene3D" id="3.40.50.720">
    <property type="entry name" value="NAD(P)-binding Rossmann-like Domain"/>
    <property type="match status" value="1"/>
</dbReference>
<evidence type="ECO:0000256" key="2">
    <source>
        <dbReference type="ARBA" id="ARBA00023002"/>
    </source>
</evidence>
<dbReference type="GO" id="GO:0016491">
    <property type="term" value="F:oxidoreductase activity"/>
    <property type="evidence" value="ECO:0007669"/>
    <property type="project" value="UniProtKB-KW"/>
</dbReference>
<proteinExistence type="inferred from homology"/>
<organism evidence="3">
    <name type="scientific">mine drainage metagenome</name>
    <dbReference type="NCBI Taxonomy" id="410659"/>
    <lineage>
        <taxon>unclassified sequences</taxon>
        <taxon>metagenomes</taxon>
        <taxon>ecological metagenomes</taxon>
    </lineage>
</organism>
<comment type="similarity">
    <text evidence="1">Belongs to the short-chain dehydrogenases/reductases (SDR) family.</text>
</comment>
<dbReference type="PANTHER" id="PTHR43639:SF1">
    <property type="entry name" value="SHORT-CHAIN DEHYDROGENASE_REDUCTASE FAMILY PROTEIN"/>
    <property type="match status" value="1"/>
</dbReference>
<protein>
    <submittedName>
        <fullName evidence="3">Pteridine reductase</fullName>
    </submittedName>
</protein>
<dbReference type="InterPro" id="IPR002347">
    <property type="entry name" value="SDR_fam"/>
</dbReference>
<reference evidence="3" key="2">
    <citation type="journal article" date="2014" name="ISME J.">
        <title>Microbial stratification in low pH oxic and suboxic macroscopic growths along an acid mine drainage.</title>
        <authorList>
            <person name="Mendez-Garcia C."/>
            <person name="Mesa V."/>
            <person name="Sprenger R.R."/>
            <person name="Richter M."/>
            <person name="Diez M.S."/>
            <person name="Solano J."/>
            <person name="Bargiela R."/>
            <person name="Golyshina O.V."/>
            <person name="Manteca A."/>
            <person name="Ramos J.L."/>
            <person name="Gallego J.R."/>
            <person name="Llorente I."/>
            <person name="Martins Dos Santos V.A."/>
            <person name="Jensen O.N."/>
            <person name="Pelaez A.I."/>
            <person name="Sanchez J."/>
            <person name="Ferrer M."/>
        </authorList>
    </citation>
    <scope>NUCLEOTIDE SEQUENCE</scope>
</reference>
<dbReference type="PRINTS" id="PR00081">
    <property type="entry name" value="GDHRDH"/>
</dbReference>
<evidence type="ECO:0000256" key="1">
    <source>
        <dbReference type="ARBA" id="ARBA00006484"/>
    </source>
</evidence>
<name>T1AYV9_9ZZZZ</name>
<dbReference type="EMBL" id="AUZZ01002141">
    <property type="protein sequence ID" value="EQD61533.1"/>
    <property type="molecule type" value="Genomic_DNA"/>
</dbReference>
<dbReference type="AlphaFoldDB" id="T1AYV9"/>
<dbReference type="Pfam" id="PF13561">
    <property type="entry name" value="adh_short_C2"/>
    <property type="match status" value="1"/>
</dbReference>
<dbReference type="SUPFAM" id="SSF51735">
    <property type="entry name" value="NAD(P)-binding Rossmann-fold domains"/>
    <property type="match status" value="1"/>
</dbReference>
<gene>
    <name evidence="3" type="ORF">B2A_03202</name>
</gene>
<feature type="non-terminal residue" evidence="3">
    <location>
        <position position="295"/>
    </location>
</feature>
<comment type="caution">
    <text evidence="3">The sequence shown here is derived from an EMBL/GenBank/DDBJ whole genome shotgun (WGS) entry which is preliminary data.</text>
</comment>